<dbReference type="Gene3D" id="3.30.2310.20">
    <property type="entry name" value="RelE-like"/>
    <property type="match status" value="1"/>
</dbReference>
<dbReference type="InterPro" id="IPR035093">
    <property type="entry name" value="RelE/ParE_toxin_dom_sf"/>
</dbReference>
<dbReference type="OrthoDB" id="121597at2"/>
<accession>A0A290XFQ9</accession>
<comment type="similarity">
    <text evidence="1">Belongs to the RelE toxin family.</text>
</comment>
<dbReference type="RefSeq" id="WP_096298800.1">
    <property type="nucleotide sequence ID" value="NZ_CP023406.1"/>
</dbReference>
<dbReference type="PANTHER" id="PTHR33755:SF7">
    <property type="entry name" value="TOXIN MODULE OF TOXIN-ANTITOXIN SYSTEM RELE_STBE FAMILY"/>
    <property type="match status" value="1"/>
</dbReference>
<dbReference type="InterPro" id="IPR051803">
    <property type="entry name" value="TA_system_RelE-like_toxin"/>
</dbReference>
<keyword evidence="2" id="KW-1277">Toxin-antitoxin system</keyword>
<name>A0A290XFQ9_9GAMM</name>
<dbReference type="InterPro" id="IPR007712">
    <property type="entry name" value="RelE/ParE_toxin"/>
</dbReference>
<dbReference type="KEGG" id="lum:CNR27_11165"/>
<sequence length="102" mass="11636">MSFRVRFTEEAQQDLERLYDWLLERSESDFALAERALQSIRDAVTVLEVAPLSCRKATANDPFLRELVIGFGASGYVLLFEVEDASTVTVLAVRHQREGDYH</sequence>
<gene>
    <name evidence="3" type="ORF">CNR27_11165</name>
</gene>
<dbReference type="EMBL" id="CP023406">
    <property type="protein sequence ID" value="ATD67919.1"/>
    <property type="molecule type" value="Genomic_DNA"/>
</dbReference>
<evidence type="ECO:0000256" key="1">
    <source>
        <dbReference type="ARBA" id="ARBA00006226"/>
    </source>
</evidence>
<keyword evidence="4" id="KW-1185">Reference proteome</keyword>
<dbReference type="PANTHER" id="PTHR33755">
    <property type="entry name" value="TOXIN PARE1-RELATED"/>
    <property type="match status" value="1"/>
</dbReference>
<dbReference type="AlphaFoldDB" id="A0A290XFQ9"/>
<proteinExistence type="inferred from homology"/>
<reference evidence="4" key="1">
    <citation type="submission" date="2017-09" db="EMBL/GenBank/DDBJ databases">
        <title>Luteimonas liuhanmingii sp.nov., isolated from the intestinal contents of Tibetan Plateau Pika in Yushu, Qinghai Province, China.</title>
        <authorList>
            <person name="Gui Z."/>
        </authorList>
    </citation>
    <scope>NUCLEOTIDE SEQUENCE [LARGE SCALE GENOMIC DNA]</scope>
    <source>
        <strain evidence="4">100111</strain>
    </source>
</reference>
<evidence type="ECO:0000313" key="3">
    <source>
        <dbReference type="EMBL" id="ATD67919.1"/>
    </source>
</evidence>
<evidence type="ECO:0000256" key="2">
    <source>
        <dbReference type="ARBA" id="ARBA00022649"/>
    </source>
</evidence>
<dbReference type="Proteomes" id="UP000218968">
    <property type="component" value="Chromosome"/>
</dbReference>
<dbReference type="Pfam" id="PF05016">
    <property type="entry name" value="ParE_toxin"/>
    <property type="match status" value="1"/>
</dbReference>
<organism evidence="3 4">
    <name type="scientific">Luteimonas chenhongjianii</name>
    <dbReference type="NCBI Taxonomy" id="2006110"/>
    <lineage>
        <taxon>Bacteria</taxon>
        <taxon>Pseudomonadati</taxon>
        <taxon>Pseudomonadota</taxon>
        <taxon>Gammaproteobacteria</taxon>
        <taxon>Lysobacterales</taxon>
        <taxon>Lysobacteraceae</taxon>
        <taxon>Luteimonas</taxon>
    </lineage>
</organism>
<protein>
    <submittedName>
        <fullName evidence="3">Plasmid stabilization protein</fullName>
    </submittedName>
</protein>
<evidence type="ECO:0000313" key="4">
    <source>
        <dbReference type="Proteomes" id="UP000218968"/>
    </source>
</evidence>